<sequence>MTQLDPTILLVDDSAVNLEILSEALSRYNTVSASNGDDAMEIAFSRNKPDLILLDVIMPGIDGYEVCKILKSNEQSKDIPIIFITGQNDSESVLKGFEAGAVDYITKPFNILELKARVKTQLSIKMARDQNQRLMNKIRTVNKKLTDSIEYAQKIQNASLPSDDFLNKVLPEHFILFKPRDIVSGDFYWAEESGDKLIIVSADCTGHGVPGAFMSMFGLAYLHEVVGKNEITQPAEIINELRRIVIESLKQDEGSEVKDGMDISIVSIDKKQQVIEFAGAFNDMLLLRNKDMQIYEADHMPVSIGEINQPYTNYTINYEAGDCIYLYTDGYPSQFGGPNDKKLMQKGFRNLLLENHQYSMKEQGDIYNNFFDMWKGINDQIDDVLVIGIRL</sequence>
<accession>A0A941IWJ3</accession>
<dbReference type="SUPFAM" id="SSF52172">
    <property type="entry name" value="CheY-like"/>
    <property type="match status" value="1"/>
</dbReference>
<dbReference type="InterPro" id="IPR011006">
    <property type="entry name" value="CheY-like_superfamily"/>
</dbReference>
<dbReference type="EMBL" id="JAGTAR010000008">
    <property type="protein sequence ID" value="MBR8535260.1"/>
    <property type="molecule type" value="Genomic_DNA"/>
</dbReference>
<name>A0A941IWJ3_9BACT</name>
<proteinExistence type="predicted"/>
<gene>
    <name evidence="4" type="ORF">KDU71_06795</name>
</gene>
<feature type="domain" description="Response regulatory" evidence="3">
    <location>
        <begin position="7"/>
        <end position="122"/>
    </location>
</feature>
<dbReference type="Gene3D" id="3.40.50.2300">
    <property type="match status" value="1"/>
</dbReference>
<evidence type="ECO:0000256" key="2">
    <source>
        <dbReference type="PROSITE-ProRule" id="PRU00169"/>
    </source>
</evidence>
<dbReference type="InterPro" id="IPR001789">
    <property type="entry name" value="Sig_transdc_resp-reg_receiver"/>
</dbReference>
<dbReference type="Proteomes" id="UP000679220">
    <property type="component" value="Unassembled WGS sequence"/>
</dbReference>
<dbReference type="InterPro" id="IPR036457">
    <property type="entry name" value="PPM-type-like_dom_sf"/>
</dbReference>
<dbReference type="PANTHER" id="PTHR44591:SF3">
    <property type="entry name" value="RESPONSE REGULATORY DOMAIN-CONTAINING PROTEIN"/>
    <property type="match status" value="1"/>
</dbReference>
<keyword evidence="1 2" id="KW-0597">Phosphoprotein</keyword>
<dbReference type="AlphaFoldDB" id="A0A941IWJ3"/>
<evidence type="ECO:0000313" key="4">
    <source>
        <dbReference type="EMBL" id="MBR8535260.1"/>
    </source>
</evidence>
<dbReference type="InterPro" id="IPR001932">
    <property type="entry name" value="PPM-type_phosphatase-like_dom"/>
</dbReference>
<dbReference type="RefSeq" id="WP_212189165.1">
    <property type="nucleotide sequence ID" value="NZ_JAGTAR010000008.1"/>
</dbReference>
<organism evidence="4 5">
    <name type="scientific">Carboxylicivirga sediminis</name>
    <dbReference type="NCBI Taxonomy" id="2006564"/>
    <lineage>
        <taxon>Bacteria</taxon>
        <taxon>Pseudomonadati</taxon>
        <taxon>Bacteroidota</taxon>
        <taxon>Bacteroidia</taxon>
        <taxon>Marinilabiliales</taxon>
        <taxon>Marinilabiliaceae</taxon>
        <taxon>Carboxylicivirga</taxon>
    </lineage>
</organism>
<dbReference type="GO" id="GO:0000160">
    <property type="term" value="P:phosphorelay signal transduction system"/>
    <property type="evidence" value="ECO:0007669"/>
    <property type="project" value="InterPro"/>
</dbReference>
<evidence type="ECO:0000256" key="1">
    <source>
        <dbReference type="ARBA" id="ARBA00022553"/>
    </source>
</evidence>
<feature type="modified residue" description="4-aspartylphosphate" evidence="2">
    <location>
        <position position="55"/>
    </location>
</feature>
<dbReference type="Pfam" id="PF07228">
    <property type="entry name" value="SpoIIE"/>
    <property type="match status" value="1"/>
</dbReference>
<dbReference type="Pfam" id="PF00072">
    <property type="entry name" value="Response_reg"/>
    <property type="match status" value="1"/>
</dbReference>
<dbReference type="Gene3D" id="3.60.40.10">
    <property type="entry name" value="PPM-type phosphatase domain"/>
    <property type="match status" value="1"/>
</dbReference>
<dbReference type="PROSITE" id="PS50110">
    <property type="entry name" value="RESPONSE_REGULATORY"/>
    <property type="match status" value="1"/>
</dbReference>
<reference evidence="4" key="2">
    <citation type="submission" date="2021-04" db="EMBL/GenBank/DDBJ databases">
        <authorList>
            <person name="Zhang T."/>
            <person name="Zhang Y."/>
            <person name="Lu D."/>
            <person name="Zuo D."/>
            <person name="Du Z."/>
        </authorList>
    </citation>
    <scope>NUCLEOTIDE SEQUENCE</scope>
    <source>
        <strain evidence="4">JR1</strain>
    </source>
</reference>
<evidence type="ECO:0000313" key="5">
    <source>
        <dbReference type="Proteomes" id="UP000679220"/>
    </source>
</evidence>
<dbReference type="InterPro" id="IPR050595">
    <property type="entry name" value="Bact_response_regulator"/>
</dbReference>
<evidence type="ECO:0000259" key="3">
    <source>
        <dbReference type="PROSITE" id="PS50110"/>
    </source>
</evidence>
<reference evidence="4" key="1">
    <citation type="journal article" date="2018" name="Int. J. Syst. Evol. Microbiol.">
        <title>Carboxylicivirga sediminis sp. nov., isolated from coastal sediment.</title>
        <authorList>
            <person name="Wang F.Q."/>
            <person name="Ren L.H."/>
            <person name="Zou R.J."/>
            <person name="Sun Y.Z."/>
            <person name="Liu X.J."/>
            <person name="Jiang F."/>
            <person name="Liu L.J."/>
        </authorList>
    </citation>
    <scope>NUCLEOTIDE SEQUENCE</scope>
    <source>
        <strain evidence="4">JR1</strain>
    </source>
</reference>
<keyword evidence="5" id="KW-1185">Reference proteome</keyword>
<protein>
    <submittedName>
        <fullName evidence="4">Response regulator</fullName>
    </submittedName>
</protein>
<dbReference type="PANTHER" id="PTHR44591">
    <property type="entry name" value="STRESS RESPONSE REGULATOR PROTEIN 1"/>
    <property type="match status" value="1"/>
</dbReference>
<comment type="caution">
    <text evidence="4">The sequence shown here is derived from an EMBL/GenBank/DDBJ whole genome shotgun (WGS) entry which is preliminary data.</text>
</comment>
<dbReference type="SMART" id="SM00448">
    <property type="entry name" value="REC"/>
    <property type="match status" value="1"/>
</dbReference>